<comment type="caution">
    <text evidence="2">The sequence shown here is derived from an EMBL/GenBank/DDBJ whole genome shotgun (WGS) entry which is preliminary data.</text>
</comment>
<dbReference type="NCBIfam" id="TIGR02122">
    <property type="entry name" value="TRAP_TAXI"/>
    <property type="match status" value="1"/>
</dbReference>
<feature type="signal peptide" evidence="1">
    <location>
        <begin position="1"/>
        <end position="28"/>
    </location>
</feature>
<sequence>MSRSKISIVAAFVFCLSLVLSCCSSAAAAPVYPKFVKIGTGFPGGIWYPASAVLASKLEAALKKAGINAPCSVQSTGGAFNVSAVHEGKEMVLTLTTAQNQYLAYKGMAPYEKPLTNLRLVGTQELMLAQLIVPEKSDIKNISQLKNKKVNGGKLASTDRMMIEALFKAYGMSFNDIKAAGGEVMALGWDDASTMMQDGHMDFIGTYGGLMPSIVNLIVQPGVKFLSIDDAHADKVLADPSMTGYVKATMQPNTYDRQNYPVKTIAIPTTIVCNADLPEDFVYIVTKTIYESGYHKDSFKATEARGWPKICNPQDLPKVANIPLHPGALKYLKEKGIKVK</sequence>
<dbReference type="PANTHER" id="PTHR42941:SF1">
    <property type="entry name" value="SLL1037 PROTEIN"/>
    <property type="match status" value="1"/>
</dbReference>
<dbReference type="PROSITE" id="PS51257">
    <property type="entry name" value="PROKAR_LIPOPROTEIN"/>
    <property type="match status" value="1"/>
</dbReference>
<reference evidence="2 3" key="1">
    <citation type="submission" date="2022-06" db="EMBL/GenBank/DDBJ databases">
        <title>Isolation of gut microbiota from human fecal samples.</title>
        <authorList>
            <person name="Pamer E.G."/>
            <person name="Barat B."/>
            <person name="Waligurski E."/>
            <person name="Medina S."/>
            <person name="Paddock L."/>
            <person name="Mostad J."/>
        </authorList>
    </citation>
    <scope>NUCLEOTIDE SEQUENCE [LARGE SCALE GENOMIC DNA]</scope>
    <source>
        <strain evidence="2 3">DFI.9.90</strain>
    </source>
</reference>
<evidence type="ECO:0000313" key="2">
    <source>
        <dbReference type="EMBL" id="MCQ4814089.1"/>
    </source>
</evidence>
<gene>
    <name evidence="2" type="ORF">NE630_06550</name>
</gene>
<dbReference type="SUPFAM" id="SSF53850">
    <property type="entry name" value="Periplasmic binding protein-like II"/>
    <property type="match status" value="1"/>
</dbReference>
<evidence type="ECO:0000256" key="1">
    <source>
        <dbReference type="SAM" id="SignalP"/>
    </source>
</evidence>
<dbReference type="Gene3D" id="3.40.190.10">
    <property type="entry name" value="Periplasmic binding protein-like II"/>
    <property type="match status" value="2"/>
</dbReference>
<dbReference type="EMBL" id="JANFYT010000011">
    <property type="protein sequence ID" value="MCQ4814089.1"/>
    <property type="molecule type" value="Genomic_DNA"/>
</dbReference>
<dbReference type="RefSeq" id="WP_008713200.1">
    <property type="nucleotide sequence ID" value="NZ_CABKQM010000008.1"/>
</dbReference>
<dbReference type="Proteomes" id="UP001205919">
    <property type="component" value="Unassembled WGS sequence"/>
</dbReference>
<dbReference type="PANTHER" id="PTHR42941">
    <property type="entry name" value="SLL1037 PROTEIN"/>
    <property type="match status" value="1"/>
</dbReference>
<proteinExistence type="predicted"/>
<keyword evidence="3" id="KW-1185">Reference proteome</keyword>
<dbReference type="Pfam" id="PF16868">
    <property type="entry name" value="NMT1_3"/>
    <property type="match status" value="1"/>
</dbReference>
<name>A0AAW5K2N7_9BACT</name>
<evidence type="ECO:0000313" key="3">
    <source>
        <dbReference type="Proteomes" id="UP001205919"/>
    </source>
</evidence>
<dbReference type="AlphaFoldDB" id="A0AAW5K2N7"/>
<protein>
    <submittedName>
        <fullName evidence="2">TAXI family TRAP transporter solute-binding subunit</fullName>
    </submittedName>
</protein>
<dbReference type="InterPro" id="IPR011852">
    <property type="entry name" value="TRAP_TAXI"/>
</dbReference>
<feature type="chain" id="PRO_5043812114" evidence="1">
    <location>
        <begin position="29"/>
        <end position="340"/>
    </location>
</feature>
<keyword evidence="1" id="KW-0732">Signal</keyword>
<accession>A0AAW5K2N7</accession>
<organism evidence="2 3">
    <name type="scientific">Cloacibacillus evryensis</name>
    <dbReference type="NCBI Taxonomy" id="508460"/>
    <lineage>
        <taxon>Bacteria</taxon>
        <taxon>Thermotogati</taxon>
        <taxon>Synergistota</taxon>
        <taxon>Synergistia</taxon>
        <taxon>Synergistales</taxon>
        <taxon>Synergistaceae</taxon>
        <taxon>Cloacibacillus</taxon>
    </lineage>
</organism>